<evidence type="ECO:0000256" key="3">
    <source>
        <dbReference type="ARBA" id="ARBA00022801"/>
    </source>
</evidence>
<evidence type="ECO:0000256" key="5">
    <source>
        <dbReference type="ARBA" id="ARBA00044503"/>
    </source>
</evidence>
<name>A0A844DRV7_9FIRM</name>
<dbReference type="GO" id="GO:0042254">
    <property type="term" value="P:ribosome biogenesis"/>
    <property type="evidence" value="ECO:0007669"/>
    <property type="project" value="UniProtKB-KW"/>
</dbReference>
<keyword evidence="7" id="KW-0175">Coiled coil</keyword>
<evidence type="ECO:0000256" key="7">
    <source>
        <dbReference type="SAM" id="Coils"/>
    </source>
</evidence>
<dbReference type="InterPro" id="IPR007422">
    <property type="entry name" value="Peptidase_Prp"/>
</dbReference>
<evidence type="ECO:0000256" key="1">
    <source>
        <dbReference type="ARBA" id="ARBA00022517"/>
    </source>
</evidence>
<keyword evidence="4" id="KW-0788">Thiol protease</keyword>
<evidence type="ECO:0000313" key="10">
    <source>
        <dbReference type="Proteomes" id="UP000461506"/>
    </source>
</evidence>
<evidence type="ECO:0000256" key="8">
    <source>
        <dbReference type="SAM" id="MobiDB-lite"/>
    </source>
</evidence>
<evidence type="ECO:0000313" key="9">
    <source>
        <dbReference type="EMBL" id="MSC63150.1"/>
    </source>
</evidence>
<keyword evidence="3" id="KW-0378">Hydrolase</keyword>
<dbReference type="GO" id="GO:0006508">
    <property type="term" value="P:proteolysis"/>
    <property type="evidence" value="ECO:0007669"/>
    <property type="project" value="UniProtKB-KW"/>
</dbReference>
<reference evidence="9 10" key="1">
    <citation type="journal article" date="2019" name="Nat. Med.">
        <title>A library of human gut bacterial isolates paired with longitudinal multiomics data enables mechanistic microbiome research.</title>
        <authorList>
            <person name="Poyet M."/>
            <person name="Groussin M."/>
            <person name="Gibbons S.M."/>
            <person name="Avila-Pacheco J."/>
            <person name="Jiang X."/>
            <person name="Kearney S.M."/>
            <person name="Perrotta A.R."/>
            <person name="Berdy B."/>
            <person name="Zhao S."/>
            <person name="Lieberman T.D."/>
            <person name="Swanson P.K."/>
            <person name="Smith M."/>
            <person name="Roesemann S."/>
            <person name="Alexander J.E."/>
            <person name="Rich S.A."/>
            <person name="Livny J."/>
            <person name="Vlamakis H."/>
            <person name="Clish C."/>
            <person name="Bullock K."/>
            <person name="Deik A."/>
            <person name="Scott J."/>
            <person name="Pierce K.A."/>
            <person name="Xavier R.J."/>
            <person name="Alm E.J."/>
        </authorList>
    </citation>
    <scope>NUCLEOTIDE SEQUENCE [LARGE SCALE GENOMIC DNA]</scope>
    <source>
        <strain evidence="9 10">BIOML-A1</strain>
    </source>
</reference>
<comment type="caution">
    <text evidence="9">The sequence shown here is derived from an EMBL/GenBank/DDBJ whole genome shotgun (WGS) entry which is preliminary data.</text>
</comment>
<feature type="compositionally biased region" description="Basic and acidic residues" evidence="8">
    <location>
        <begin position="210"/>
        <end position="230"/>
    </location>
</feature>
<feature type="region of interest" description="Disordered" evidence="8">
    <location>
        <begin position="145"/>
        <end position="230"/>
    </location>
</feature>
<protein>
    <recommendedName>
        <fullName evidence="6">Ribosomal processing cysteine protease Prp</fullName>
    </recommendedName>
</protein>
<proteinExistence type="inferred from homology"/>
<dbReference type="CDD" id="cd16332">
    <property type="entry name" value="Prp-like"/>
    <property type="match status" value="1"/>
</dbReference>
<dbReference type="InterPro" id="IPR036764">
    <property type="entry name" value="Peptidase_Prp_sf"/>
</dbReference>
<dbReference type="RefSeq" id="WP_154277008.1">
    <property type="nucleotide sequence ID" value="NZ_WKQN01000005.1"/>
</dbReference>
<dbReference type="AlphaFoldDB" id="A0A844DRV7"/>
<dbReference type="EMBL" id="WKQN01000005">
    <property type="protein sequence ID" value="MSC63150.1"/>
    <property type="molecule type" value="Genomic_DNA"/>
</dbReference>
<dbReference type="SUPFAM" id="SSF118010">
    <property type="entry name" value="TM1457-like"/>
    <property type="match status" value="1"/>
</dbReference>
<feature type="coiled-coil region" evidence="7">
    <location>
        <begin position="312"/>
        <end position="349"/>
    </location>
</feature>
<comment type="similarity">
    <text evidence="5">Belongs to the Prp family.</text>
</comment>
<evidence type="ECO:0000256" key="6">
    <source>
        <dbReference type="ARBA" id="ARBA00044538"/>
    </source>
</evidence>
<keyword evidence="1" id="KW-0690">Ribosome biogenesis</keyword>
<evidence type="ECO:0000256" key="2">
    <source>
        <dbReference type="ARBA" id="ARBA00022670"/>
    </source>
</evidence>
<dbReference type="GO" id="GO:0008234">
    <property type="term" value="F:cysteine-type peptidase activity"/>
    <property type="evidence" value="ECO:0007669"/>
    <property type="project" value="UniProtKB-KW"/>
</dbReference>
<organism evidence="9 10">
    <name type="scientific">Faecalibacterium prausnitzii</name>
    <dbReference type="NCBI Taxonomy" id="853"/>
    <lineage>
        <taxon>Bacteria</taxon>
        <taxon>Bacillati</taxon>
        <taxon>Bacillota</taxon>
        <taxon>Clostridia</taxon>
        <taxon>Eubacteriales</taxon>
        <taxon>Oscillospiraceae</taxon>
        <taxon>Faecalibacterium</taxon>
    </lineage>
</organism>
<feature type="compositionally biased region" description="Low complexity" evidence="8">
    <location>
        <begin position="174"/>
        <end position="188"/>
    </location>
</feature>
<accession>A0A844DRV7</accession>
<gene>
    <name evidence="9" type="ORF">GKD95_07335</name>
</gene>
<keyword evidence="2 9" id="KW-0645">Protease</keyword>
<evidence type="ECO:0000256" key="4">
    <source>
        <dbReference type="ARBA" id="ARBA00022807"/>
    </source>
</evidence>
<dbReference type="Proteomes" id="UP000461506">
    <property type="component" value="Unassembled WGS sequence"/>
</dbReference>
<dbReference type="Gene3D" id="3.30.70.1490">
    <property type="entry name" value="Cysteine protease Prp"/>
    <property type="match status" value="1"/>
</dbReference>
<dbReference type="Pfam" id="PF04327">
    <property type="entry name" value="Peptidase_Prp"/>
    <property type="match status" value="1"/>
</dbReference>
<sequence length="470" mass="51744">MIHAEYVEFDQPTGARVRSLEVFGHAGYAPRGQDIVCAGASMLMETLVYVLADCDEAECCAYNEPTGPRVSVKLTGSIFPTDLTAMEFAKTGLALLAERYPENIHYEDKSKDGQEKMVNLQLFAEGCGDGGAAAAAASAADAAQEVQEPALRPAEERLARRSGVLKRSSREEGSPSQSAQSAASSPEGGALGSEEKSELDEEAAENQNEVEGKDGEEKGEGKTKSPEERRKAFGELLRGEYADLTEELMQNAVTEATRRLEASPAMKGLMQALQEKYGTDANDLVALTEAVRNGAVKDDAYYEKLAMEKGVSTRTARELDKLESQNKHLTEQQQMIQQMERQRAQQARIAELQAGWDREAEQLKAQYPDFNMAEVLANPEVEKMMRSGVSMTNAYRSAYFDHILKQQQAATARQVEQGVVNRMQQRNARPGENGTRPGGAVQTKIDVSHMSRKEMEEMEKRVMRGEVITL</sequence>